<dbReference type="InterPro" id="IPR039046">
    <property type="entry name" value="PDPK1"/>
</dbReference>
<dbReference type="PROSITE" id="PS00107">
    <property type="entry name" value="PROTEIN_KINASE_ATP"/>
    <property type="match status" value="1"/>
</dbReference>
<dbReference type="FunFam" id="3.30.200.20:FF:000042">
    <property type="entry name" value="Aurora kinase A"/>
    <property type="match status" value="1"/>
</dbReference>
<evidence type="ECO:0000256" key="3">
    <source>
        <dbReference type="ARBA" id="ARBA00022527"/>
    </source>
</evidence>
<evidence type="ECO:0000259" key="12">
    <source>
        <dbReference type="PROSITE" id="PS50011"/>
    </source>
</evidence>
<evidence type="ECO:0000256" key="10">
    <source>
        <dbReference type="PROSITE-ProRule" id="PRU10141"/>
    </source>
</evidence>
<feature type="compositionally biased region" description="Polar residues" evidence="11">
    <location>
        <begin position="543"/>
        <end position="587"/>
    </location>
</feature>
<dbReference type="RefSeq" id="XP_018709783.1">
    <property type="nucleotide sequence ID" value="XM_018855343.2"/>
</dbReference>
<dbReference type="Pfam" id="PF25347">
    <property type="entry name" value="PH_PKH3_C"/>
    <property type="match status" value="1"/>
</dbReference>
<sequence length="844" mass="95721">RRRTARDYQFGTAIGEGSYSTVYLAVDLYNNKTYAVKMLSKKHIVKEGKIKYVNIEKTTLHRLGVQHPGIVQLYYTFQDELSLFFVLDFAEYGELLSIISKFGSLLEHVLKFYMLQILDAVKFIHLKGVIHRDLKPENILVGYDFNLKITDFGAAKLLGEDEDGADEKITYDSVNDHPQHGRQERKGSFVGTAEYVPPELLKYNSCGFETDIWAIACILFQFFNGVPPFKGTTEYLTFEKIINVNYSYREQVPLVVKEIIDKILVFEPLKRPTIPQIQAMPWFKNVPWDNREYIWNRKVPRFEPYTHTNSTITSPPHLKTGANRNYNKSNSNYQLHSQILKFDNLVPSFDSKSLYVPATRLKKGFLPQSAAYHQSSQNISNSSNIPPPMKNEVGQFIQESHYSTPPPQVRGQFTQESHYNTPPPQVRGQFAQDFNYNTPPPQVRGQFRQKQNQSPFKQMPLDLHRSDFHISSNMPKKPPSMQIRQSPQVAQDQTPQQSNSYIAAQQATASLAPLERSLEDSKISDKPASPDFKNLRTNTAFASFQKPSSTKANIPTKTLSSVPDQSHVSSRQHTKALPTNPTKQPNPRSREPVIVTIKEITPFLDPDEKIIKLDCVLKLILSNKLIDRKPGSLDDAIIEELIETHQSILDERMTPVIACVSNKAKVFLIDGNLDVMRVDLTANKGGDYLMYDYEFESVIVDDDDNNFTSKESEEVFGYLILELIKEGGDLIFLKRLNEAEKSKYTTSIKVIGSNGAVMKIGSNFGWIDCLIWAKEMVDKNLRGRVVQELSNKILPPERQPSPFKKSSSPNPSRSSSTSNSEQGSSDSKTAYNKFAYAAAAAAHR</sequence>
<evidence type="ECO:0000256" key="6">
    <source>
        <dbReference type="ARBA" id="ARBA00022777"/>
    </source>
</evidence>
<keyword evidence="7 10" id="KW-0067">ATP-binding</keyword>
<feature type="region of interest" description="Disordered" evidence="11">
    <location>
        <begin position="468"/>
        <end position="502"/>
    </location>
</feature>
<evidence type="ECO:0000256" key="11">
    <source>
        <dbReference type="SAM" id="MobiDB-lite"/>
    </source>
</evidence>
<dbReference type="GO" id="GO:0004674">
    <property type="term" value="F:protein serine/threonine kinase activity"/>
    <property type="evidence" value="ECO:0007669"/>
    <property type="project" value="UniProtKB-KW"/>
</dbReference>
<dbReference type="InterPro" id="IPR011009">
    <property type="entry name" value="Kinase-like_dom_sf"/>
</dbReference>
<dbReference type="InterPro" id="IPR000719">
    <property type="entry name" value="Prot_kinase_dom"/>
</dbReference>
<dbReference type="PANTHER" id="PTHR24356:SF163">
    <property type="entry name" value="3-PHOSPHOINOSITIDE-DEPENDENT PROTEIN KINASE 1-RELATED"/>
    <property type="match status" value="1"/>
</dbReference>
<keyword evidence="5 10" id="KW-0547">Nucleotide-binding</keyword>
<accession>A0A1A0H5E0</accession>
<feature type="compositionally biased region" description="Polar residues" evidence="11">
    <location>
        <begin position="482"/>
        <end position="502"/>
    </location>
</feature>
<evidence type="ECO:0000256" key="2">
    <source>
        <dbReference type="ARBA" id="ARBA00012513"/>
    </source>
</evidence>
<dbReference type="Pfam" id="PF00069">
    <property type="entry name" value="Pkinase"/>
    <property type="match status" value="1"/>
</dbReference>
<evidence type="ECO:0000256" key="9">
    <source>
        <dbReference type="ARBA" id="ARBA00048679"/>
    </source>
</evidence>
<gene>
    <name evidence="13" type="ORF">METBIDRAFT_27756</name>
</gene>
<dbReference type="GO" id="GO:0005524">
    <property type="term" value="F:ATP binding"/>
    <property type="evidence" value="ECO:0007669"/>
    <property type="project" value="UniProtKB-UniRule"/>
</dbReference>
<dbReference type="InterPro" id="IPR017441">
    <property type="entry name" value="Protein_kinase_ATP_BS"/>
</dbReference>
<dbReference type="OrthoDB" id="347657at2759"/>
<feature type="region of interest" description="Disordered" evidence="11">
    <location>
        <begin position="543"/>
        <end position="591"/>
    </location>
</feature>
<feature type="non-terminal residue" evidence="13">
    <location>
        <position position="1"/>
    </location>
</feature>
<dbReference type="InterPro" id="IPR050236">
    <property type="entry name" value="Ser_Thr_kinase_AGC"/>
</dbReference>
<dbReference type="Proteomes" id="UP000092555">
    <property type="component" value="Unassembled WGS sequence"/>
</dbReference>
<dbReference type="PROSITE" id="PS50011">
    <property type="entry name" value="PROTEIN_KINASE_DOM"/>
    <property type="match status" value="1"/>
</dbReference>
<dbReference type="SUPFAM" id="SSF56112">
    <property type="entry name" value="Protein kinase-like (PK-like)"/>
    <property type="match status" value="1"/>
</dbReference>
<keyword evidence="14" id="KW-1185">Reference proteome</keyword>
<proteinExistence type="inferred from homology"/>
<dbReference type="AlphaFoldDB" id="A0A1A0H5E0"/>
<feature type="region of interest" description="Disordered" evidence="11">
    <location>
        <begin position="401"/>
        <end position="453"/>
    </location>
</feature>
<evidence type="ECO:0000256" key="8">
    <source>
        <dbReference type="ARBA" id="ARBA00047899"/>
    </source>
</evidence>
<evidence type="ECO:0000256" key="5">
    <source>
        <dbReference type="ARBA" id="ARBA00022741"/>
    </source>
</evidence>
<dbReference type="Gene3D" id="3.30.200.20">
    <property type="entry name" value="Phosphorylase Kinase, domain 1"/>
    <property type="match status" value="1"/>
</dbReference>
<reference evidence="13 14" key="1">
    <citation type="submission" date="2016-05" db="EMBL/GenBank/DDBJ databases">
        <title>Comparative genomics of biotechnologically important yeasts.</title>
        <authorList>
            <consortium name="DOE Joint Genome Institute"/>
            <person name="Riley R."/>
            <person name="Haridas S."/>
            <person name="Wolfe K.H."/>
            <person name="Lopes M.R."/>
            <person name="Hittinger C.T."/>
            <person name="Goker M."/>
            <person name="Salamov A."/>
            <person name="Wisecaver J."/>
            <person name="Long T.M."/>
            <person name="Aerts A.L."/>
            <person name="Barry K."/>
            <person name="Choi C."/>
            <person name="Clum A."/>
            <person name="Coughlan A.Y."/>
            <person name="Deshpande S."/>
            <person name="Douglass A.P."/>
            <person name="Hanson S.J."/>
            <person name="Klenk H.-P."/>
            <person name="LaButti K."/>
            <person name="Lapidus A."/>
            <person name="Lindquist E."/>
            <person name="Lipzen A."/>
            <person name="Meier-kolthoff J.P."/>
            <person name="Ohm R.A."/>
            <person name="Otillar R.P."/>
            <person name="Pangilinan J."/>
            <person name="Peng Y."/>
            <person name="Rokas A."/>
            <person name="Rosa C.A."/>
            <person name="Scheuner C."/>
            <person name="Sibirny A.A."/>
            <person name="Slot J.C."/>
            <person name="Stielow J.B."/>
            <person name="Sun H."/>
            <person name="Kurtzman C.P."/>
            <person name="Blackwell M."/>
            <person name="Grigoriev I.V."/>
            <person name="Jeffries T.W."/>
        </authorList>
    </citation>
    <scope>NUCLEOTIDE SEQUENCE [LARGE SCALE GENOMIC DNA]</scope>
    <source>
        <strain evidence="13 14">NRRL YB-4993</strain>
    </source>
</reference>
<feature type="region of interest" description="Disordered" evidence="11">
    <location>
        <begin position="792"/>
        <end position="827"/>
    </location>
</feature>
<keyword evidence="3" id="KW-0723">Serine/threonine-protein kinase</keyword>
<dbReference type="FunFam" id="1.10.510.10:FF:000534">
    <property type="entry name" value="Serine/threonine-protein kinase PKH2"/>
    <property type="match status" value="1"/>
</dbReference>
<feature type="compositionally biased region" description="Polar residues" evidence="11">
    <location>
        <begin position="411"/>
        <end position="420"/>
    </location>
</feature>
<dbReference type="InterPro" id="IPR057614">
    <property type="entry name" value="PH_PKH3_C"/>
</dbReference>
<comment type="caution">
    <text evidence="13">The sequence shown here is derived from an EMBL/GenBank/DDBJ whole genome shotgun (WGS) entry which is preliminary data.</text>
</comment>
<dbReference type="PROSITE" id="PS00108">
    <property type="entry name" value="PROTEIN_KINASE_ST"/>
    <property type="match status" value="1"/>
</dbReference>
<dbReference type="GO" id="GO:0000196">
    <property type="term" value="P:cell integrity MAPK cascade"/>
    <property type="evidence" value="ECO:0007669"/>
    <property type="project" value="UniProtKB-ARBA"/>
</dbReference>
<evidence type="ECO:0000313" key="14">
    <source>
        <dbReference type="Proteomes" id="UP000092555"/>
    </source>
</evidence>
<dbReference type="SMART" id="SM00220">
    <property type="entry name" value="S_TKc"/>
    <property type="match status" value="1"/>
</dbReference>
<evidence type="ECO:0000256" key="1">
    <source>
        <dbReference type="ARBA" id="ARBA00010006"/>
    </source>
</evidence>
<dbReference type="CDD" id="cd05581">
    <property type="entry name" value="STKc_PDK1"/>
    <property type="match status" value="1"/>
</dbReference>
<evidence type="ECO:0000313" key="13">
    <source>
        <dbReference type="EMBL" id="OBA19251.1"/>
    </source>
</evidence>
<dbReference type="EMBL" id="LXTC01000007">
    <property type="protein sequence ID" value="OBA19251.1"/>
    <property type="molecule type" value="Genomic_DNA"/>
</dbReference>
<feature type="binding site" evidence="10">
    <location>
        <position position="37"/>
    </location>
    <ligand>
        <name>ATP</name>
        <dbReference type="ChEBI" id="CHEBI:30616"/>
    </ligand>
</feature>
<dbReference type="InterPro" id="IPR008271">
    <property type="entry name" value="Ser/Thr_kinase_AS"/>
</dbReference>
<dbReference type="EC" id="2.7.11.1" evidence="2"/>
<feature type="non-terminal residue" evidence="13">
    <location>
        <position position="844"/>
    </location>
</feature>
<dbReference type="STRING" id="869754.A0A1A0H5E0"/>
<organism evidence="13 14">
    <name type="scientific">Metschnikowia bicuspidata var. bicuspidata NRRL YB-4993</name>
    <dbReference type="NCBI Taxonomy" id="869754"/>
    <lineage>
        <taxon>Eukaryota</taxon>
        <taxon>Fungi</taxon>
        <taxon>Dikarya</taxon>
        <taxon>Ascomycota</taxon>
        <taxon>Saccharomycotina</taxon>
        <taxon>Pichiomycetes</taxon>
        <taxon>Metschnikowiaceae</taxon>
        <taxon>Metschnikowia</taxon>
    </lineage>
</organism>
<comment type="similarity">
    <text evidence="1">Belongs to the protein kinase superfamily. AGC Ser/Thr protein kinase family. PDPK1 subfamily.</text>
</comment>
<keyword evidence="6 13" id="KW-0418">Kinase</keyword>
<evidence type="ECO:0000256" key="7">
    <source>
        <dbReference type="ARBA" id="ARBA00022840"/>
    </source>
</evidence>
<dbReference type="GO" id="GO:0030447">
    <property type="term" value="P:filamentous growth"/>
    <property type="evidence" value="ECO:0007669"/>
    <property type="project" value="UniProtKB-ARBA"/>
</dbReference>
<comment type="catalytic activity">
    <reaction evidence="9">
        <text>L-seryl-[protein] + ATP = O-phospho-L-seryl-[protein] + ADP + H(+)</text>
        <dbReference type="Rhea" id="RHEA:17989"/>
        <dbReference type="Rhea" id="RHEA-COMP:9863"/>
        <dbReference type="Rhea" id="RHEA-COMP:11604"/>
        <dbReference type="ChEBI" id="CHEBI:15378"/>
        <dbReference type="ChEBI" id="CHEBI:29999"/>
        <dbReference type="ChEBI" id="CHEBI:30616"/>
        <dbReference type="ChEBI" id="CHEBI:83421"/>
        <dbReference type="ChEBI" id="CHEBI:456216"/>
        <dbReference type="EC" id="2.7.11.1"/>
    </reaction>
</comment>
<feature type="compositionally biased region" description="Low complexity" evidence="11">
    <location>
        <begin position="800"/>
        <end position="827"/>
    </location>
</feature>
<comment type="catalytic activity">
    <reaction evidence="8">
        <text>L-threonyl-[protein] + ATP = O-phospho-L-threonyl-[protein] + ADP + H(+)</text>
        <dbReference type="Rhea" id="RHEA:46608"/>
        <dbReference type="Rhea" id="RHEA-COMP:11060"/>
        <dbReference type="Rhea" id="RHEA-COMP:11605"/>
        <dbReference type="ChEBI" id="CHEBI:15378"/>
        <dbReference type="ChEBI" id="CHEBI:30013"/>
        <dbReference type="ChEBI" id="CHEBI:30616"/>
        <dbReference type="ChEBI" id="CHEBI:61977"/>
        <dbReference type="ChEBI" id="CHEBI:456216"/>
        <dbReference type="EC" id="2.7.11.1"/>
    </reaction>
</comment>
<keyword evidence="4" id="KW-0808">Transferase</keyword>
<evidence type="ECO:0000256" key="4">
    <source>
        <dbReference type="ARBA" id="ARBA00022679"/>
    </source>
</evidence>
<dbReference type="PANTHER" id="PTHR24356">
    <property type="entry name" value="SERINE/THREONINE-PROTEIN KINASE"/>
    <property type="match status" value="1"/>
</dbReference>
<feature type="domain" description="Protein kinase" evidence="12">
    <location>
        <begin position="8"/>
        <end position="283"/>
    </location>
</feature>
<name>A0A1A0H5E0_9ASCO</name>
<dbReference type="Gene3D" id="1.10.510.10">
    <property type="entry name" value="Transferase(Phosphotransferase) domain 1"/>
    <property type="match status" value="1"/>
</dbReference>
<dbReference type="GeneID" id="30028319"/>
<protein>
    <recommendedName>
        <fullName evidence="2">non-specific serine/threonine protein kinase</fullName>
        <ecNumber evidence="2">2.7.11.1</ecNumber>
    </recommendedName>
</protein>